<dbReference type="AlphaFoldDB" id="A0A3M3G4H5"/>
<organism evidence="1 2">
    <name type="scientific">Pseudomonas savastanoi pv. glycinea</name>
    <name type="common">Pseudomonas syringae pv. glycinea</name>
    <dbReference type="NCBI Taxonomy" id="318"/>
    <lineage>
        <taxon>Bacteria</taxon>
        <taxon>Pseudomonadati</taxon>
        <taxon>Pseudomonadota</taxon>
        <taxon>Gammaproteobacteria</taxon>
        <taxon>Pseudomonadales</taxon>
        <taxon>Pseudomonadaceae</taxon>
        <taxon>Pseudomonas</taxon>
    </lineage>
</organism>
<dbReference type="EMBL" id="RBON01000149">
    <property type="protein sequence ID" value="RMM69096.1"/>
    <property type="molecule type" value="Genomic_DNA"/>
</dbReference>
<evidence type="ECO:0000313" key="2">
    <source>
        <dbReference type="Proteomes" id="UP000276829"/>
    </source>
</evidence>
<protein>
    <submittedName>
        <fullName evidence="1">Uncharacterized protein</fullName>
    </submittedName>
</protein>
<sequence length="63" mass="7487">MMIEAQGEQRLKTIKRVKETRVIDLTQLAYEDVQLFCSLMPSRFLDTLHRVFEYQASHRAGMR</sequence>
<evidence type="ECO:0000313" key="1">
    <source>
        <dbReference type="EMBL" id="RMM69096.1"/>
    </source>
</evidence>
<dbReference type="Proteomes" id="UP000276829">
    <property type="component" value="Unassembled WGS sequence"/>
</dbReference>
<accession>A0A3M3G4H5</accession>
<comment type="caution">
    <text evidence="1">The sequence shown here is derived from an EMBL/GenBank/DDBJ whole genome shotgun (WGS) entry which is preliminary data.</text>
</comment>
<reference evidence="1 2" key="1">
    <citation type="submission" date="2018-08" db="EMBL/GenBank/DDBJ databases">
        <title>Recombination of ecologically and evolutionarily significant loci maintains genetic cohesion in the Pseudomonas syringae species complex.</title>
        <authorList>
            <person name="Dillon M."/>
            <person name="Thakur S."/>
            <person name="Almeida R.N.D."/>
            <person name="Weir B.S."/>
            <person name="Guttman D.S."/>
        </authorList>
    </citation>
    <scope>NUCLEOTIDE SEQUENCE [LARGE SCALE GENOMIC DNA]</scope>
    <source>
        <strain evidence="1 2">ICMP 4324</strain>
    </source>
</reference>
<gene>
    <name evidence="1" type="ORF">ALQ73_200024</name>
</gene>
<name>A0A3M3G4H5_PSESG</name>
<dbReference type="RefSeq" id="WP_147463318.1">
    <property type="nucleotide sequence ID" value="NZ_RBON01000149.1"/>
</dbReference>
<proteinExistence type="predicted"/>